<dbReference type="GeneID" id="24440223"/>
<dbReference type="AlphaFoldDB" id="W7WZ63"/>
<proteinExistence type="predicted"/>
<dbReference type="EMBL" id="GG662490">
    <property type="protein sequence ID" value="EWS72180.1"/>
    <property type="molecule type" value="Genomic_DNA"/>
</dbReference>
<protein>
    <submittedName>
        <fullName evidence="1">Uncharacterized protein</fullName>
    </submittedName>
</protein>
<name>W7WZ63_TETTS</name>
<dbReference type="RefSeq" id="XP_012655273.1">
    <property type="nucleotide sequence ID" value="XM_012799819.1"/>
</dbReference>
<accession>W7WZ63</accession>
<sequence length="177" mass="21817">MSYQQQQEISFIGIHFNQNQNSRFSANKSKIAKMVFKKDSCYYKSIRNRLLKRLNEIHINIKIEYYTSYFEIYLFIYSFILKQQIENKFFVKIFQFKKLVFKQIIYFYKILEKYLEQLGILETIIIFMVKQTTYQSIFNYIKYQQLCIQKLQFFLLTRFFQDQITNQSSLRLQNCSQ</sequence>
<keyword evidence="2" id="KW-1185">Reference proteome</keyword>
<dbReference type="InParanoid" id="W7WZ63"/>
<dbReference type="Proteomes" id="UP000009168">
    <property type="component" value="Unassembled WGS sequence"/>
</dbReference>
<gene>
    <name evidence="1" type="ORF">TTHERM_000691222</name>
</gene>
<reference evidence="2" key="1">
    <citation type="journal article" date="2006" name="PLoS Biol.">
        <title>Macronuclear genome sequence of the ciliate Tetrahymena thermophila, a model eukaryote.</title>
        <authorList>
            <person name="Eisen J.A."/>
            <person name="Coyne R.S."/>
            <person name="Wu M."/>
            <person name="Wu D."/>
            <person name="Thiagarajan M."/>
            <person name="Wortman J.R."/>
            <person name="Badger J.H."/>
            <person name="Ren Q."/>
            <person name="Amedeo P."/>
            <person name="Jones K.M."/>
            <person name="Tallon L.J."/>
            <person name="Delcher A.L."/>
            <person name="Salzberg S.L."/>
            <person name="Silva J.C."/>
            <person name="Haas B.J."/>
            <person name="Majoros W.H."/>
            <person name="Farzad M."/>
            <person name="Carlton J.M."/>
            <person name="Smith R.K. Jr."/>
            <person name="Garg J."/>
            <person name="Pearlman R.E."/>
            <person name="Karrer K.M."/>
            <person name="Sun L."/>
            <person name="Manning G."/>
            <person name="Elde N.C."/>
            <person name="Turkewitz A.P."/>
            <person name="Asai D.J."/>
            <person name="Wilkes D.E."/>
            <person name="Wang Y."/>
            <person name="Cai H."/>
            <person name="Collins K."/>
            <person name="Stewart B.A."/>
            <person name="Lee S.R."/>
            <person name="Wilamowska K."/>
            <person name="Weinberg Z."/>
            <person name="Ruzzo W.L."/>
            <person name="Wloga D."/>
            <person name="Gaertig J."/>
            <person name="Frankel J."/>
            <person name="Tsao C.-C."/>
            <person name="Gorovsky M.A."/>
            <person name="Keeling P.J."/>
            <person name="Waller R.F."/>
            <person name="Patron N.J."/>
            <person name="Cherry J.M."/>
            <person name="Stover N.A."/>
            <person name="Krieger C.J."/>
            <person name="del Toro C."/>
            <person name="Ryder H.F."/>
            <person name="Williamson S.C."/>
            <person name="Barbeau R.A."/>
            <person name="Hamilton E.P."/>
            <person name="Orias E."/>
        </authorList>
    </citation>
    <scope>NUCLEOTIDE SEQUENCE [LARGE SCALE GENOMIC DNA]</scope>
    <source>
        <strain evidence="2">SB210</strain>
    </source>
</reference>
<evidence type="ECO:0000313" key="2">
    <source>
        <dbReference type="Proteomes" id="UP000009168"/>
    </source>
</evidence>
<evidence type="ECO:0000313" key="1">
    <source>
        <dbReference type="EMBL" id="EWS72180.1"/>
    </source>
</evidence>
<organism evidence="1 2">
    <name type="scientific">Tetrahymena thermophila (strain SB210)</name>
    <dbReference type="NCBI Taxonomy" id="312017"/>
    <lineage>
        <taxon>Eukaryota</taxon>
        <taxon>Sar</taxon>
        <taxon>Alveolata</taxon>
        <taxon>Ciliophora</taxon>
        <taxon>Intramacronucleata</taxon>
        <taxon>Oligohymenophorea</taxon>
        <taxon>Hymenostomatida</taxon>
        <taxon>Tetrahymenina</taxon>
        <taxon>Tetrahymenidae</taxon>
        <taxon>Tetrahymena</taxon>
    </lineage>
</organism>
<dbReference type="KEGG" id="tet:TTHERM_000691222"/>